<keyword evidence="3" id="KW-1185">Reference proteome</keyword>
<gene>
    <name evidence="2" type="ORF">SAMN05216388_101937</name>
</gene>
<name>A0A1H8SHP1_9EURY</name>
<dbReference type="InterPro" id="IPR000653">
    <property type="entry name" value="DegT/StrS_aminotransferase"/>
</dbReference>
<evidence type="ECO:0000313" key="2">
    <source>
        <dbReference type="EMBL" id="SEO78181.1"/>
    </source>
</evidence>
<protein>
    <submittedName>
        <fullName evidence="2">dTDP-4-amino-4,6-dideoxygalactose transaminase</fullName>
    </submittedName>
</protein>
<comment type="similarity">
    <text evidence="1">Belongs to the DegT/DnrJ/EryC1 family.</text>
</comment>
<dbReference type="RefSeq" id="WP_092662393.1">
    <property type="nucleotide sequence ID" value="NZ_FOCX01000019.1"/>
</dbReference>
<proteinExistence type="inferred from homology"/>
<dbReference type="EMBL" id="FOCX01000019">
    <property type="protein sequence ID" value="SEO78181.1"/>
    <property type="molecule type" value="Genomic_DNA"/>
</dbReference>
<dbReference type="PIRSF" id="PIRSF000390">
    <property type="entry name" value="PLP_StrS"/>
    <property type="match status" value="1"/>
</dbReference>
<dbReference type="Gene3D" id="3.40.640.10">
    <property type="entry name" value="Type I PLP-dependent aspartate aminotransferase-like (Major domain)"/>
    <property type="match status" value="1"/>
</dbReference>
<dbReference type="PANTHER" id="PTHR30244:SF34">
    <property type="entry name" value="DTDP-4-AMINO-4,6-DIDEOXYGALACTOSE TRANSAMINASE"/>
    <property type="match status" value="1"/>
</dbReference>
<dbReference type="OrthoDB" id="10355at2157"/>
<dbReference type="Gene3D" id="3.90.1150.10">
    <property type="entry name" value="Aspartate Aminotransferase, domain 1"/>
    <property type="match status" value="1"/>
</dbReference>
<organism evidence="2 3">
    <name type="scientific">Halorientalis persicus</name>
    <dbReference type="NCBI Taxonomy" id="1367881"/>
    <lineage>
        <taxon>Archaea</taxon>
        <taxon>Methanobacteriati</taxon>
        <taxon>Methanobacteriota</taxon>
        <taxon>Stenosarchaea group</taxon>
        <taxon>Halobacteria</taxon>
        <taxon>Halobacteriales</taxon>
        <taxon>Haloarculaceae</taxon>
        <taxon>Halorientalis</taxon>
    </lineage>
</organism>
<accession>A0A1H8SHP1</accession>
<reference evidence="3" key="1">
    <citation type="submission" date="2016-10" db="EMBL/GenBank/DDBJ databases">
        <authorList>
            <person name="Varghese N."/>
            <person name="Submissions S."/>
        </authorList>
    </citation>
    <scope>NUCLEOTIDE SEQUENCE [LARGE SCALE GENOMIC DNA]</scope>
    <source>
        <strain evidence="3">IBRC-M 10043</strain>
    </source>
</reference>
<dbReference type="InterPro" id="IPR015422">
    <property type="entry name" value="PyrdxlP-dep_Trfase_small"/>
</dbReference>
<dbReference type="Pfam" id="PF01041">
    <property type="entry name" value="DegT_DnrJ_EryC1"/>
    <property type="match status" value="1"/>
</dbReference>
<dbReference type="AlphaFoldDB" id="A0A1H8SHP1"/>
<keyword evidence="1" id="KW-0663">Pyridoxal phosphate</keyword>
<dbReference type="SUPFAM" id="SSF53383">
    <property type="entry name" value="PLP-dependent transferases"/>
    <property type="match status" value="1"/>
</dbReference>
<dbReference type="GO" id="GO:0030170">
    <property type="term" value="F:pyridoxal phosphate binding"/>
    <property type="evidence" value="ECO:0007669"/>
    <property type="project" value="TreeGrafter"/>
</dbReference>
<evidence type="ECO:0000256" key="1">
    <source>
        <dbReference type="RuleBase" id="RU004508"/>
    </source>
</evidence>
<dbReference type="PANTHER" id="PTHR30244">
    <property type="entry name" value="TRANSAMINASE"/>
    <property type="match status" value="1"/>
</dbReference>
<dbReference type="GO" id="GO:0000271">
    <property type="term" value="P:polysaccharide biosynthetic process"/>
    <property type="evidence" value="ECO:0007669"/>
    <property type="project" value="TreeGrafter"/>
</dbReference>
<dbReference type="GO" id="GO:0008483">
    <property type="term" value="F:transaminase activity"/>
    <property type="evidence" value="ECO:0007669"/>
    <property type="project" value="TreeGrafter"/>
</dbReference>
<evidence type="ECO:0000313" key="3">
    <source>
        <dbReference type="Proteomes" id="UP000198775"/>
    </source>
</evidence>
<sequence>MVTGDERVRSVDIADPQLDERESARVTEVVESGRLAAGKTVSEFETAFAEFCDTEHAVATSNGTTALHTALHALGISDGDRVVTTPFSFVASANAIRFCGAQPVFADIDPETYNLDPHAVESVVQNQDVDAILAVHLYGLPADMDHLGDIADTYDLALIEDAAQAHDARHDGRPVGSIGDVGAFSFYPTKNMTTGEGGALVTDREDVAERAARFVNHGRDDSYRHVELGHNFRMTNLAAAIGLVQLEKLPQFNRARRANAAELTDLLEDTSVIPPVEPVERRHVYHQYTVRTQERDRLREELSAAGVDTGVYYPTPIHEQPAYSGTDASAPVASRAAGEVLSLPIHPETTDADRRTIARTIGEVSHE</sequence>
<dbReference type="CDD" id="cd00616">
    <property type="entry name" value="AHBA_syn"/>
    <property type="match status" value="1"/>
</dbReference>
<dbReference type="Proteomes" id="UP000198775">
    <property type="component" value="Unassembled WGS sequence"/>
</dbReference>
<dbReference type="InterPro" id="IPR015421">
    <property type="entry name" value="PyrdxlP-dep_Trfase_major"/>
</dbReference>
<dbReference type="InterPro" id="IPR015424">
    <property type="entry name" value="PyrdxlP-dep_Trfase"/>
</dbReference>